<keyword evidence="2" id="KW-0229">DNA integration</keyword>
<dbReference type="KEGG" id="ppsr:I6J18_12965"/>
<dbReference type="PANTHER" id="PTHR30349:SF41">
    <property type="entry name" value="INTEGRASE_RECOMBINASE PROTEIN MJ0367-RELATED"/>
    <property type="match status" value="1"/>
</dbReference>
<dbReference type="SUPFAM" id="SSF56349">
    <property type="entry name" value="DNA breaking-rejoining enzymes"/>
    <property type="match status" value="1"/>
</dbReference>
<evidence type="ECO:0000256" key="5">
    <source>
        <dbReference type="PROSITE-ProRule" id="PRU01248"/>
    </source>
</evidence>
<dbReference type="Pfam" id="PF13495">
    <property type="entry name" value="Phage_int_SAM_4"/>
    <property type="match status" value="1"/>
</dbReference>
<proteinExistence type="inferred from homology"/>
<keyword evidence="3 5" id="KW-0238">DNA-binding</keyword>
<dbReference type="Pfam" id="PF00589">
    <property type="entry name" value="Phage_integrase"/>
    <property type="match status" value="1"/>
</dbReference>
<organism evidence="8 9">
    <name type="scientific">Peribacillus psychrosaccharolyticus</name>
    <name type="common">Bacillus psychrosaccharolyticus</name>
    <dbReference type="NCBI Taxonomy" id="1407"/>
    <lineage>
        <taxon>Bacteria</taxon>
        <taxon>Bacillati</taxon>
        <taxon>Bacillota</taxon>
        <taxon>Bacilli</taxon>
        <taxon>Bacillales</taxon>
        <taxon>Bacillaceae</taxon>
        <taxon>Peribacillus</taxon>
    </lineage>
</organism>
<dbReference type="InterPro" id="IPR044068">
    <property type="entry name" value="CB"/>
</dbReference>
<protein>
    <submittedName>
        <fullName evidence="8">Tyrosine-type recombinase/integrase</fullName>
    </submittedName>
</protein>
<evidence type="ECO:0000259" key="6">
    <source>
        <dbReference type="PROSITE" id="PS51898"/>
    </source>
</evidence>
<comment type="similarity">
    <text evidence="1">Belongs to the 'phage' integrase family.</text>
</comment>
<accession>A0A974NRA5</accession>
<feature type="domain" description="Tyr recombinase" evidence="6">
    <location>
        <begin position="95"/>
        <end position="267"/>
    </location>
</feature>
<dbReference type="InterPro" id="IPR004107">
    <property type="entry name" value="Integrase_SAM-like_N"/>
</dbReference>
<feature type="domain" description="Core-binding (CB)" evidence="7">
    <location>
        <begin position="1"/>
        <end position="77"/>
    </location>
</feature>
<gene>
    <name evidence="8" type="ORF">I6J18_12965</name>
</gene>
<dbReference type="GO" id="GO:0015074">
    <property type="term" value="P:DNA integration"/>
    <property type="evidence" value="ECO:0007669"/>
    <property type="project" value="UniProtKB-KW"/>
</dbReference>
<dbReference type="PROSITE" id="PS51900">
    <property type="entry name" value="CB"/>
    <property type="match status" value="1"/>
</dbReference>
<dbReference type="InterPro" id="IPR013762">
    <property type="entry name" value="Integrase-like_cat_sf"/>
</dbReference>
<reference evidence="8 9" key="1">
    <citation type="submission" date="2021-01" db="EMBL/GenBank/DDBJ databases">
        <title>FDA dAtabase for Regulatory Grade micrObial Sequences (FDA-ARGOS): Supporting development and validation of Infectious Disease Dx tests.</title>
        <authorList>
            <person name="Nelson B."/>
            <person name="Plummer A."/>
            <person name="Tallon L."/>
            <person name="Sadzewicz L."/>
            <person name="Zhao X."/>
            <person name="Boylan J."/>
            <person name="Ott S."/>
            <person name="Bowen H."/>
            <person name="Vavikolanu K."/>
            <person name="Mehta A."/>
            <person name="Aluvathingal J."/>
            <person name="Nadendla S."/>
            <person name="Myers T."/>
            <person name="Yan Y."/>
            <person name="Sichtig H."/>
        </authorList>
    </citation>
    <scope>NUCLEOTIDE SEQUENCE [LARGE SCALE GENOMIC DNA]</scope>
    <source>
        <strain evidence="8 9">FDAARGOS_1161</strain>
    </source>
</reference>
<sequence length="272" mass="31397">MFQAFSEWLISEGKSENTIKTYIGVLSQFEGWCPGEFKEAGPVDIQNYLDYLEESQKSAGTIEKHYMAINVFYKFLGQPQVMLHIDRKLKEQKQEVPESLSLQEQERLLKDLETEGNLRNIAMVFVMLHTGVRVSELCDLNCSDVLIEGDKKYIVVRNAKGEVDRSVPLSNEAVQRLQVYLSSIKEKEQKTALFISSYGQRMTPRSVQYMLKKFDVHPHKLRHTFCQQLINKGIDLPIVSKLAGHKDLNMTKRYLIDKKLDLDDAIDQTFSK</sequence>
<evidence type="ECO:0000259" key="7">
    <source>
        <dbReference type="PROSITE" id="PS51900"/>
    </source>
</evidence>
<dbReference type="InterPro" id="IPR011010">
    <property type="entry name" value="DNA_brk_join_enz"/>
</dbReference>
<keyword evidence="9" id="KW-1185">Reference proteome</keyword>
<dbReference type="Proteomes" id="UP000595254">
    <property type="component" value="Chromosome"/>
</dbReference>
<dbReference type="GO" id="GO:0006310">
    <property type="term" value="P:DNA recombination"/>
    <property type="evidence" value="ECO:0007669"/>
    <property type="project" value="UniProtKB-KW"/>
</dbReference>
<dbReference type="InterPro" id="IPR010998">
    <property type="entry name" value="Integrase_recombinase_N"/>
</dbReference>
<dbReference type="EMBL" id="CP068053">
    <property type="protein sequence ID" value="QQT02661.1"/>
    <property type="molecule type" value="Genomic_DNA"/>
</dbReference>
<dbReference type="Gene3D" id="1.10.150.130">
    <property type="match status" value="1"/>
</dbReference>
<dbReference type="InterPro" id="IPR050090">
    <property type="entry name" value="Tyrosine_recombinase_XerCD"/>
</dbReference>
<dbReference type="GO" id="GO:0003677">
    <property type="term" value="F:DNA binding"/>
    <property type="evidence" value="ECO:0007669"/>
    <property type="project" value="UniProtKB-UniRule"/>
</dbReference>
<dbReference type="PROSITE" id="PS51898">
    <property type="entry name" value="TYR_RECOMBINASE"/>
    <property type="match status" value="1"/>
</dbReference>
<dbReference type="AlphaFoldDB" id="A0A974NRA5"/>
<keyword evidence="4" id="KW-0233">DNA recombination</keyword>
<evidence type="ECO:0000256" key="3">
    <source>
        <dbReference type="ARBA" id="ARBA00023125"/>
    </source>
</evidence>
<evidence type="ECO:0000313" key="8">
    <source>
        <dbReference type="EMBL" id="QQT02661.1"/>
    </source>
</evidence>
<dbReference type="PANTHER" id="PTHR30349">
    <property type="entry name" value="PHAGE INTEGRASE-RELATED"/>
    <property type="match status" value="1"/>
</dbReference>
<name>A0A974NRA5_PERPY</name>
<evidence type="ECO:0000313" key="9">
    <source>
        <dbReference type="Proteomes" id="UP000595254"/>
    </source>
</evidence>
<dbReference type="InterPro" id="IPR002104">
    <property type="entry name" value="Integrase_catalytic"/>
</dbReference>
<evidence type="ECO:0000256" key="1">
    <source>
        <dbReference type="ARBA" id="ARBA00008857"/>
    </source>
</evidence>
<evidence type="ECO:0000256" key="2">
    <source>
        <dbReference type="ARBA" id="ARBA00022908"/>
    </source>
</evidence>
<evidence type="ECO:0000256" key="4">
    <source>
        <dbReference type="ARBA" id="ARBA00023172"/>
    </source>
</evidence>
<dbReference type="Gene3D" id="1.10.443.10">
    <property type="entry name" value="Intergrase catalytic core"/>
    <property type="match status" value="1"/>
</dbReference>